<dbReference type="GO" id="GO:1990281">
    <property type="term" value="C:efflux pump complex"/>
    <property type="evidence" value="ECO:0007669"/>
    <property type="project" value="TreeGrafter"/>
</dbReference>
<evidence type="ECO:0000256" key="1">
    <source>
        <dbReference type="SAM" id="Coils"/>
    </source>
</evidence>
<dbReference type="PANTHER" id="PTHR30469:SF15">
    <property type="entry name" value="HLYD FAMILY OF SECRETION PROTEINS"/>
    <property type="match status" value="1"/>
</dbReference>
<reference evidence="4" key="1">
    <citation type="submission" date="2018-06" db="EMBL/GenBank/DDBJ databases">
        <authorList>
            <person name="Zhirakovskaya E."/>
        </authorList>
    </citation>
    <scope>NUCLEOTIDE SEQUENCE</scope>
</reference>
<organism evidence="4">
    <name type="scientific">hydrothermal vent metagenome</name>
    <dbReference type="NCBI Taxonomy" id="652676"/>
    <lineage>
        <taxon>unclassified sequences</taxon>
        <taxon>metagenomes</taxon>
        <taxon>ecological metagenomes</taxon>
    </lineage>
</organism>
<keyword evidence="2" id="KW-1133">Transmembrane helix</keyword>
<evidence type="ECO:0000313" key="4">
    <source>
        <dbReference type="EMBL" id="VAX41091.1"/>
    </source>
</evidence>
<dbReference type="Gene3D" id="2.40.30.170">
    <property type="match status" value="1"/>
</dbReference>
<dbReference type="InterPro" id="IPR058792">
    <property type="entry name" value="Beta-barrel_RND_2"/>
</dbReference>
<name>A0A3B1DQF2_9ZZZZ</name>
<feature type="transmembrane region" description="Helical" evidence="2">
    <location>
        <begin position="12"/>
        <end position="38"/>
    </location>
</feature>
<protein>
    <recommendedName>
        <fullName evidence="3">CusB-like beta-barrel domain-containing protein</fullName>
    </recommendedName>
</protein>
<gene>
    <name evidence="4" type="ORF">MNBD_PLANCTO03-2398</name>
</gene>
<evidence type="ECO:0000256" key="2">
    <source>
        <dbReference type="SAM" id="Phobius"/>
    </source>
</evidence>
<dbReference type="Gene3D" id="1.10.287.470">
    <property type="entry name" value="Helix hairpin bin"/>
    <property type="match status" value="1"/>
</dbReference>
<accession>A0A3B1DQF2</accession>
<dbReference type="Gene3D" id="2.40.50.100">
    <property type="match status" value="1"/>
</dbReference>
<keyword evidence="1" id="KW-0175">Coiled coil</keyword>
<feature type="coiled-coil region" evidence="1">
    <location>
        <begin position="136"/>
        <end position="170"/>
    </location>
</feature>
<evidence type="ECO:0000259" key="3">
    <source>
        <dbReference type="Pfam" id="PF25954"/>
    </source>
</evidence>
<keyword evidence="2" id="KW-0812">Transmembrane</keyword>
<proteinExistence type="predicted"/>
<dbReference type="PANTHER" id="PTHR30469">
    <property type="entry name" value="MULTIDRUG RESISTANCE PROTEIN MDTA"/>
    <property type="match status" value="1"/>
</dbReference>
<keyword evidence="2" id="KW-0472">Membrane</keyword>
<sequence length="453" mass="48736">MSSPAATPLLKLASLLTRVVVSVGILGVGVGIAAALVLTKPELPPNDNPSLALLVGTVPATRADVPRAWSGFGTANSMNAVDLAAQVTARVTDRPTAIEPGMPVAAGDLIVQLEETDYLARSQAADQLVTRALADLDALDIDEAAWQEQLRFAEDQVAIERRELSQALEALESGAASPSEIDRRTKALRILETQVSTIRQQLRRLPSTRLGLQANLNRLRADANLARENLARTTITSPITGIIQSVEVEQGELLAVGAAIARIVDLSRIEVPLRLPASALGYIRIGDTATLRPDGPATHFWTGAVSRIAPEADTTTRTLTVYIEVTQDPDIFRDRSVSHTAALLLPGQFVVGEIAGEPETGYFVVPRRAVQDETIFIAIPNDRGTWTARKRPVSTLFHTSGSFPQIDPIERQWTVLERADIEPGSPIIVTNLDDMIDGRIIDIRPPNTDGGSP</sequence>
<dbReference type="Pfam" id="PF25954">
    <property type="entry name" value="Beta-barrel_RND_2"/>
    <property type="match status" value="1"/>
</dbReference>
<dbReference type="GO" id="GO:0015562">
    <property type="term" value="F:efflux transmembrane transporter activity"/>
    <property type="evidence" value="ECO:0007669"/>
    <property type="project" value="TreeGrafter"/>
</dbReference>
<dbReference type="AlphaFoldDB" id="A0A3B1DQF2"/>
<dbReference type="SUPFAM" id="SSF111369">
    <property type="entry name" value="HlyD-like secretion proteins"/>
    <property type="match status" value="1"/>
</dbReference>
<dbReference type="EMBL" id="UOGK01000489">
    <property type="protein sequence ID" value="VAX41091.1"/>
    <property type="molecule type" value="Genomic_DNA"/>
</dbReference>
<feature type="domain" description="CusB-like beta-barrel" evidence="3">
    <location>
        <begin position="275"/>
        <end position="326"/>
    </location>
</feature>